<name>A0A3E2GWX0_SCYLI</name>
<keyword evidence="3" id="KW-1185">Reference proteome</keyword>
<dbReference type="OMA" id="HNDMHID"/>
<reference evidence="2 3" key="1">
    <citation type="submission" date="2018-05" db="EMBL/GenBank/DDBJ databases">
        <title>Draft genome sequence of Scytalidium lignicola DSM 105466, a ubiquitous saprotrophic fungus.</title>
        <authorList>
            <person name="Buettner E."/>
            <person name="Gebauer A.M."/>
            <person name="Hofrichter M."/>
            <person name="Liers C."/>
            <person name="Kellner H."/>
        </authorList>
    </citation>
    <scope>NUCLEOTIDE SEQUENCE [LARGE SCALE GENOMIC DNA]</scope>
    <source>
        <strain evidence="2 3">DSM 105466</strain>
    </source>
</reference>
<dbReference type="Proteomes" id="UP000258309">
    <property type="component" value="Unassembled WGS sequence"/>
</dbReference>
<feature type="non-terminal residue" evidence="2">
    <location>
        <position position="1"/>
    </location>
</feature>
<evidence type="ECO:0000259" key="1">
    <source>
        <dbReference type="Pfam" id="PF24962"/>
    </source>
</evidence>
<feature type="non-terminal residue" evidence="2">
    <location>
        <position position="143"/>
    </location>
</feature>
<dbReference type="InterPro" id="IPR056669">
    <property type="entry name" value="DUF7767"/>
</dbReference>
<dbReference type="EMBL" id="NCSJ02000321">
    <property type="protein sequence ID" value="RFU25598.1"/>
    <property type="molecule type" value="Genomic_DNA"/>
</dbReference>
<organism evidence="2 3">
    <name type="scientific">Scytalidium lignicola</name>
    <name type="common">Hyphomycete</name>
    <dbReference type="NCBI Taxonomy" id="5539"/>
    <lineage>
        <taxon>Eukaryota</taxon>
        <taxon>Fungi</taxon>
        <taxon>Dikarya</taxon>
        <taxon>Ascomycota</taxon>
        <taxon>Pezizomycotina</taxon>
        <taxon>Leotiomycetes</taxon>
        <taxon>Leotiomycetes incertae sedis</taxon>
        <taxon>Scytalidium</taxon>
    </lineage>
</organism>
<dbReference type="Pfam" id="PF24962">
    <property type="entry name" value="DUF7767"/>
    <property type="match status" value="1"/>
</dbReference>
<proteinExistence type="predicted"/>
<dbReference type="OrthoDB" id="4115389at2759"/>
<evidence type="ECO:0000313" key="2">
    <source>
        <dbReference type="EMBL" id="RFU25598.1"/>
    </source>
</evidence>
<evidence type="ECO:0000313" key="3">
    <source>
        <dbReference type="Proteomes" id="UP000258309"/>
    </source>
</evidence>
<accession>A0A3E2GWX0</accession>
<comment type="caution">
    <text evidence="2">The sequence shown here is derived from an EMBL/GenBank/DDBJ whole genome shotgun (WGS) entry which is preliminary data.</text>
</comment>
<sequence>MLSHGDMQIDPSLLLAAANDPSLLNRNQFMDQQYAEQQFGPQPGQTAFPQSSIAVYFRLHPASDIQTNARLWVNTLSTMSVDELRQLAAVKFPGTVTVRIEGVLPDGMTLQIDQDEELDAYFATLNGGKPVFSVQLISAWKNA</sequence>
<feature type="domain" description="DUF7767" evidence="1">
    <location>
        <begin position="50"/>
        <end position="137"/>
    </location>
</feature>
<protein>
    <recommendedName>
        <fullName evidence="1">DUF7767 domain-containing protein</fullName>
    </recommendedName>
</protein>
<gene>
    <name evidence="2" type="ORF">B7463_g10742</name>
</gene>
<dbReference type="STRING" id="5539.A0A3E2GWX0"/>
<dbReference type="AlphaFoldDB" id="A0A3E2GWX0"/>